<protein>
    <submittedName>
        <fullName evidence="2">Endonuclease/exonuclease/phosphatase family protein</fullName>
    </submittedName>
</protein>
<name>A0ABW3LNJ9_9BACI</name>
<keyword evidence="2" id="KW-0540">Nuclease</keyword>
<dbReference type="Proteomes" id="UP001597040">
    <property type="component" value="Unassembled WGS sequence"/>
</dbReference>
<dbReference type="SUPFAM" id="SSF56219">
    <property type="entry name" value="DNase I-like"/>
    <property type="match status" value="1"/>
</dbReference>
<dbReference type="PANTHER" id="PTHR14859">
    <property type="entry name" value="CALCOFLUOR WHITE HYPERSENSITIVE PROTEIN PRECURSOR"/>
    <property type="match status" value="1"/>
</dbReference>
<dbReference type="Gene3D" id="3.60.10.10">
    <property type="entry name" value="Endonuclease/exonuclease/phosphatase"/>
    <property type="match status" value="1"/>
</dbReference>
<feature type="domain" description="Endonuclease/exonuclease/phosphatase" evidence="1">
    <location>
        <begin position="6"/>
        <end position="232"/>
    </location>
</feature>
<organism evidence="2 3">
    <name type="scientific">Virgibacillus byunsanensis</name>
    <dbReference type="NCBI Taxonomy" id="570945"/>
    <lineage>
        <taxon>Bacteria</taxon>
        <taxon>Bacillati</taxon>
        <taxon>Bacillota</taxon>
        <taxon>Bacilli</taxon>
        <taxon>Bacillales</taxon>
        <taxon>Bacillaceae</taxon>
        <taxon>Virgibacillus</taxon>
    </lineage>
</organism>
<keyword evidence="3" id="KW-1185">Reference proteome</keyword>
<dbReference type="InterPro" id="IPR005135">
    <property type="entry name" value="Endo/exonuclease/phosphatase"/>
</dbReference>
<dbReference type="InterPro" id="IPR051916">
    <property type="entry name" value="GPI-anchor_lipid_remodeler"/>
</dbReference>
<proteinExistence type="predicted"/>
<reference evidence="3" key="1">
    <citation type="journal article" date="2019" name="Int. J. Syst. Evol. Microbiol.">
        <title>The Global Catalogue of Microorganisms (GCM) 10K type strain sequencing project: providing services to taxonomists for standard genome sequencing and annotation.</title>
        <authorList>
            <consortium name="The Broad Institute Genomics Platform"/>
            <consortium name="The Broad Institute Genome Sequencing Center for Infectious Disease"/>
            <person name="Wu L."/>
            <person name="Ma J."/>
        </authorList>
    </citation>
    <scope>NUCLEOTIDE SEQUENCE [LARGE SCALE GENOMIC DNA]</scope>
    <source>
        <strain evidence="3">CCUG 56754</strain>
    </source>
</reference>
<sequence length="242" mass="27732">MDLKVMTYNIHHGKGTDQRIDLNRIAEVIKKSDAAIVGLTEVDKHFSERSDYEDQINLLSNYLDMDYAFAPSLTIKHKDSSTDGHYGNALLSRYPISTSKIYPFDFSSGFIEGRSILDATVQVNKELVQIHVTHLSLVPFFQRMPINFMIKQLDNYAHPIIIMGDFNMFPGSNQWKKITSEFHDVWHVKGNGKGNTYPSNGPKRRLDYIFASPHFEVMETEVESHIPIASDHLPVKSLLRFK</sequence>
<evidence type="ECO:0000313" key="2">
    <source>
        <dbReference type="EMBL" id="MFD1039612.1"/>
    </source>
</evidence>
<dbReference type="Pfam" id="PF03372">
    <property type="entry name" value="Exo_endo_phos"/>
    <property type="match status" value="1"/>
</dbReference>
<dbReference type="RefSeq" id="WP_390363270.1">
    <property type="nucleotide sequence ID" value="NZ_JBHTKJ010000041.1"/>
</dbReference>
<gene>
    <name evidence="2" type="ORF">ACFQ3N_14580</name>
</gene>
<dbReference type="PANTHER" id="PTHR14859:SF1">
    <property type="entry name" value="PGAP2-INTERACTING PROTEIN"/>
    <property type="match status" value="1"/>
</dbReference>
<accession>A0ABW3LNJ9</accession>
<keyword evidence="2" id="KW-0255">Endonuclease</keyword>
<dbReference type="InterPro" id="IPR036691">
    <property type="entry name" value="Endo/exonu/phosph_ase_sf"/>
</dbReference>
<evidence type="ECO:0000313" key="3">
    <source>
        <dbReference type="Proteomes" id="UP001597040"/>
    </source>
</evidence>
<dbReference type="EMBL" id="JBHTKJ010000041">
    <property type="protein sequence ID" value="MFD1039612.1"/>
    <property type="molecule type" value="Genomic_DNA"/>
</dbReference>
<evidence type="ECO:0000259" key="1">
    <source>
        <dbReference type="Pfam" id="PF03372"/>
    </source>
</evidence>
<keyword evidence="2" id="KW-0378">Hydrolase</keyword>
<dbReference type="GO" id="GO:0004519">
    <property type="term" value="F:endonuclease activity"/>
    <property type="evidence" value="ECO:0007669"/>
    <property type="project" value="UniProtKB-KW"/>
</dbReference>
<comment type="caution">
    <text evidence="2">The sequence shown here is derived from an EMBL/GenBank/DDBJ whole genome shotgun (WGS) entry which is preliminary data.</text>
</comment>